<evidence type="ECO:0000313" key="2">
    <source>
        <dbReference type="Proteomes" id="UP000309389"/>
    </source>
</evidence>
<dbReference type="EMBL" id="SSHH01000004">
    <property type="protein sequence ID" value="TIX49317.1"/>
    <property type="molecule type" value="Genomic_DNA"/>
</dbReference>
<keyword evidence="2" id="KW-1185">Reference proteome</keyword>
<name>A0A4V4U8C5_9SPHN</name>
<dbReference type="Proteomes" id="UP000309389">
    <property type="component" value="Unassembled WGS sequence"/>
</dbReference>
<sequence length="263" mass="28515">MALAVPVAAQQAAVVPAAPTYVDLVELSLSSGVVLRAEIDDQITVPPERAPGVRPGHVRLYLEAETQALLAGSGPIGESLAFLSDQPREADGDVPKLKKRVYLLYGRRVEGRPGEIQLIAPNAMQPYSPELEQRARAVLRQLVEAPPPPIITGVREVMSVPGNLVGESETQIFLDTRDGAPVSLTVLRRPGMAPQWGVSWSDIVDQSARPPQPQTPQWYALACHLPQELPEESFLQNDPASRARARDDYSIVLAEIGPCARSM</sequence>
<accession>A0A4V4U8C5</accession>
<dbReference type="RefSeq" id="WP_136694892.1">
    <property type="nucleotide sequence ID" value="NZ_SSHH01000004.1"/>
</dbReference>
<protein>
    <submittedName>
        <fullName evidence="1">Uncharacterized protein</fullName>
    </submittedName>
</protein>
<organism evidence="1 2">
    <name type="scientific">Alteraurantiacibacter aquimixticola</name>
    <dbReference type="NCBI Taxonomy" id="2489173"/>
    <lineage>
        <taxon>Bacteria</taxon>
        <taxon>Pseudomonadati</taxon>
        <taxon>Pseudomonadota</taxon>
        <taxon>Alphaproteobacteria</taxon>
        <taxon>Sphingomonadales</taxon>
        <taxon>Erythrobacteraceae</taxon>
        <taxon>Alteraurantiacibacter</taxon>
    </lineage>
</organism>
<dbReference type="AlphaFoldDB" id="A0A4V4U8C5"/>
<gene>
    <name evidence="1" type="ORF">E5222_16210</name>
</gene>
<reference evidence="1 2" key="1">
    <citation type="submission" date="2019-04" db="EMBL/GenBank/DDBJ databases">
        <title>Altererythrobacter aquimixticola sp. nov., isolated from sediment of junction between the ocean and a freshwater spring.</title>
        <authorList>
            <person name="Yoon J.-H."/>
        </authorList>
    </citation>
    <scope>NUCLEOTIDE SEQUENCE [LARGE SCALE GENOMIC DNA]</scope>
    <source>
        <strain evidence="1 2">SSKS-13</strain>
    </source>
</reference>
<proteinExistence type="predicted"/>
<evidence type="ECO:0000313" key="1">
    <source>
        <dbReference type="EMBL" id="TIX49317.1"/>
    </source>
</evidence>
<comment type="caution">
    <text evidence="1">The sequence shown here is derived from an EMBL/GenBank/DDBJ whole genome shotgun (WGS) entry which is preliminary data.</text>
</comment>
<dbReference type="OrthoDB" id="7406594at2"/>